<accession>A0A653KAU2</accession>
<reference evidence="1 2" key="1">
    <citation type="submission" date="2019-10" db="EMBL/GenBank/DDBJ databases">
        <authorList>
            <person name="Karimi E."/>
        </authorList>
    </citation>
    <scope>NUCLEOTIDE SEQUENCE [LARGE SCALE GENOMIC DNA]</scope>
    <source>
        <strain evidence="1">Acinetobacter sp. 8BE</strain>
    </source>
</reference>
<protein>
    <submittedName>
        <fullName evidence="1">Uncharacterized protein</fullName>
    </submittedName>
</protein>
<organism evidence="1 2">
    <name type="scientific">Acinetobacter proteolyticus</name>
    <dbReference type="NCBI Taxonomy" id="1776741"/>
    <lineage>
        <taxon>Bacteria</taxon>
        <taxon>Pseudomonadati</taxon>
        <taxon>Pseudomonadota</taxon>
        <taxon>Gammaproteobacteria</taxon>
        <taxon>Moraxellales</taxon>
        <taxon>Moraxellaceae</taxon>
        <taxon>Acinetobacter</taxon>
    </lineage>
</organism>
<dbReference type="Proteomes" id="UP000430404">
    <property type="component" value="Unassembled WGS sequence"/>
</dbReference>
<name>A0A653KAU2_9GAMM</name>
<gene>
    <name evidence="1" type="ORF">ACI8B_500002</name>
</gene>
<evidence type="ECO:0000313" key="2">
    <source>
        <dbReference type="Proteomes" id="UP000430404"/>
    </source>
</evidence>
<dbReference type="AlphaFoldDB" id="A0A653KAU2"/>
<sequence length="42" mass="4782">MIGKILGSFGFYRNGYKLYSKAVSKDKNLVVVKDASNYDLYD</sequence>
<proteinExistence type="predicted"/>
<evidence type="ECO:0000313" key="1">
    <source>
        <dbReference type="EMBL" id="VXA58111.1"/>
    </source>
</evidence>
<dbReference type="EMBL" id="CABWKZ010000046">
    <property type="protein sequence ID" value="VXA58111.1"/>
    <property type="molecule type" value="Genomic_DNA"/>
</dbReference>